<reference evidence="9 10" key="1">
    <citation type="submission" date="2019-12" db="EMBL/GenBank/DDBJ databases">
        <title>Snethiella sp. nov. sp. isolated from sea sand.</title>
        <authorList>
            <person name="Kim J."/>
            <person name="Jeong S.E."/>
            <person name="Jung H.S."/>
            <person name="Jeon C.O."/>
        </authorList>
    </citation>
    <scope>NUCLEOTIDE SEQUENCE [LARGE SCALE GENOMIC DNA]</scope>
    <source>
        <strain evidence="9 10">DP05</strain>
    </source>
</reference>
<accession>A0A6L8W2F3</accession>
<feature type="transmembrane region" description="Helical" evidence="7">
    <location>
        <begin position="94"/>
        <end position="121"/>
    </location>
</feature>
<evidence type="ECO:0000313" key="9">
    <source>
        <dbReference type="EMBL" id="MZR29088.1"/>
    </source>
</evidence>
<dbReference type="Gene3D" id="1.10.3720.10">
    <property type="entry name" value="MetI-like"/>
    <property type="match status" value="1"/>
</dbReference>
<dbReference type="Proteomes" id="UP000476030">
    <property type="component" value="Unassembled WGS sequence"/>
</dbReference>
<feature type="transmembrane region" description="Helical" evidence="7">
    <location>
        <begin position="9"/>
        <end position="30"/>
    </location>
</feature>
<comment type="caution">
    <text evidence="9">The sequence shown here is derived from an EMBL/GenBank/DDBJ whole genome shotgun (WGS) entry which is preliminary data.</text>
</comment>
<dbReference type="InterPro" id="IPR045621">
    <property type="entry name" value="BPD_transp_1_N"/>
</dbReference>
<feature type="transmembrane region" description="Helical" evidence="7">
    <location>
        <begin position="173"/>
        <end position="197"/>
    </location>
</feature>
<dbReference type="AlphaFoldDB" id="A0A6L8W2F3"/>
<organism evidence="9 10">
    <name type="scientific">Sneathiella litorea</name>
    <dbReference type="NCBI Taxonomy" id="2606216"/>
    <lineage>
        <taxon>Bacteria</taxon>
        <taxon>Pseudomonadati</taxon>
        <taxon>Pseudomonadota</taxon>
        <taxon>Alphaproteobacteria</taxon>
        <taxon>Sneathiellales</taxon>
        <taxon>Sneathiellaceae</taxon>
        <taxon>Sneathiella</taxon>
    </lineage>
</organism>
<protein>
    <submittedName>
        <fullName evidence="9">ABC transporter permease subunit</fullName>
    </submittedName>
</protein>
<dbReference type="PANTHER" id="PTHR43163">
    <property type="entry name" value="DIPEPTIDE TRANSPORT SYSTEM PERMEASE PROTEIN DPPB-RELATED"/>
    <property type="match status" value="1"/>
</dbReference>
<proteinExistence type="inferred from homology"/>
<dbReference type="PROSITE" id="PS50928">
    <property type="entry name" value="ABC_TM1"/>
    <property type="match status" value="1"/>
</dbReference>
<evidence type="ECO:0000256" key="1">
    <source>
        <dbReference type="ARBA" id="ARBA00004651"/>
    </source>
</evidence>
<evidence type="ECO:0000256" key="2">
    <source>
        <dbReference type="ARBA" id="ARBA00022448"/>
    </source>
</evidence>
<dbReference type="GO" id="GO:0071916">
    <property type="term" value="F:dipeptide transmembrane transporter activity"/>
    <property type="evidence" value="ECO:0007669"/>
    <property type="project" value="TreeGrafter"/>
</dbReference>
<feature type="transmembrane region" description="Helical" evidence="7">
    <location>
        <begin position="285"/>
        <end position="307"/>
    </location>
</feature>
<evidence type="ECO:0000313" key="10">
    <source>
        <dbReference type="Proteomes" id="UP000476030"/>
    </source>
</evidence>
<feature type="transmembrane region" description="Helical" evidence="7">
    <location>
        <begin position="235"/>
        <end position="257"/>
    </location>
</feature>
<keyword evidence="6 7" id="KW-0472">Membrane</keyword>
<dbReference type="Pfam" id="PF00528">
    <property type="entry name" value="BPD_transp_1"/>
    <property type="match status" value="1"/>
</dbReference>
<evidence type="ECO:0000259" key="8">
    <source>
        <dbReference type="PROSITE" id="PS50928"/>
    </source>
</evidence>
<feature type="transmembrane region" description="Helical" evidence="7">
    <location>
        <begin position="142"/>
        <end position="161"/>
    </location>
</feature>
<dbReference type="GO" id="GO:0005886">
    <property type="term" value="C:plasma membrane"/>
    <property type="evidence" value="ECO:0007669"/>
    <property type="project" value="UniProtKB-SubCell"/>
</dbReference>
<comment type="similarity">
    <text evidence="7">Belongs to the binding-protein-dependent transport system permease family.</text>
</comment>
<gene>
    <name evidence="9" type="ORF">GQE98_00425</name>
</gene>
<dbReference type="EMBL" id="WTUW01000001">
    <property type="protein sequence ID" value="MZR29088.1"/>
    <property type="molecule type" value="Genomic_DNA"/>
</dbReference>
<comment type="subcellular location">
    <subcellularLocation>
        <location evidence="1 7">Cell membrane</location>
        <topology evidence="1 7">Multi-pass membrane protein</topology>
    </subcellularLocation>
</comment>
<keyword evidence="4 7" id="KW-0812">Transmembrane</keyword>
<keyword evidence="10" id="KW-1185">Reference proteome</keyword>
<dbReference type="RefSeq" id="WP_161313582.1">
    <property type="nucleotide sequence ID" value="NZ_WTUW01000001.1"/>
</dbReference>
<dbReference type="Pfam" id="PF19300">
    <property type="entry name" value="BPD_transp_1_N"/>
    <property type="match status" value="1"/>
</dbReference>
<dbReference type="SUPFAM" id="SSF161098">
    <property type="entry name" value="MetI-like"/>
    <property type="match status" value="1"/>
</dbReference>
<feature type="domain" description="ABC transmembrane type-1" evidence="8">
    <location>
        <begin position="95"/>
        <end position="304"/>
    </location>
</feature>
<keyword evidence="2 7" id="KW-0813">Transport</keyword>
<evidence type="ECO:0000256" key="7">
    <source>
        <dbReference type="RuleBase" id="RU363032"/>
    </source>
</evidence>
<evidence type="ECO:0000256" key="5">
    <source>
        <dbReference type="ARBA" id="ARBA00022989"/>
    </source>
</evidence>
<dbReference type="InterPro" id="IPR035906">
    <property type="entry name" value="MetI-like_sf"/>
</dbReference>
<sequence>MSVFIAKRVLTLIATLIGASIVIFLVMEILPGDPALVILGVDASDEAVLALTKELGLDRPPLLRYWGWITGILQGELGNSYAYKVPVWELVEGALLITIPLAVMSIFLSIIFALVVGLYAAANHNKAGDITLMGISQLGISIPNFWLAILLIMLFAIELRWLPAGGFPGWKDGIWVCLKALLLPSLALATVVGAILARITRSSVLEVFREDYVRTARAKGLSQRATLWRHVLRNALIPVLTVTGIQFAALLTGTVVVENVFHIPGLGSLVLKAINNRDTIVVENVVLLLATMIIVVNFAVDILYAVIDPRLKAHDI</sequence>
<dbReference type="PANTHER" id="PTHR43163:SF6">
    <property type="entry name" value="DIPEPTIDE TRANSPORT SYSTEM PERMEASE PROTEIN DPPB-RELATED"/>
    <property type="match status" value="1"/>
</dbReference>
<name>A0A6L8W2F3_9PROT</name>
<evidence type="ECO:0000256" key="3">
    <source>
        <dbReference type="ARBA" id="ARBA00022475"/>
    </source>
</evidence>
<keyword evidence="5 7" id="KW-1133">Transmembrane helix</keyword>
<evidence type="ECO:0000256" key="4">
    <source>
        <dbReference type="ARBA" id="ARBA00022692"/>
    </source>
</evidence>
<keyword evidence="3" id="KW-1003">Cell membrane</keyword>
<dbReference type="InterPro" id="IPR000515">
    <property type="entry name" value="MetI-like"/>
</dbReference>
<evidence type="ECO:0000256" key="6">
    <source>
        <dbReference type="ARBA" id="ARBA00023136"/>
    </source>
</evidence>
<dbReference type="CDD" id="cd06261">
    <property type="entry name" value="TM_PBP2"/>
    <property type="match status" value="1"/>
</dbReference>